<dbReference type="PANTHER" id="PTHR43537:SF5">
    <property type="entry name" value="UXU OPERON TRANSCRIPTIONAL REGULATOR"/>
    <property type="match status" value="1"/>
</dbReference>
<evidence type="ECO:0000259" key="4">
    <source>
        <dbReference type="PROSITE" id="PS50949"/>
    </source>
</evidence>
<name>A0A5B0E300_9HYPH</name>
<dbReference type="SMART" id="SM00345">
    <property type="entry name" value="HTH_GNTR"/>
    <property type="match status" value="1"/>
</dbReference>
<dbReference type="SUPFAM" id="SSF48008">
    <property type="entry name" value="GntR ligand-binding domain-like"/>
    <property type="match status" value="1"/>
</dbReference>
<dbReference type="Proteomes" id="UP000324738">
    <property type="component" value="Unassembled WGS sequence"/>
</dbReference>
<dbReference type="PRINTS" id="PR00035">
    <property type="entry name" value="HTHGNTR"/>
</dbReference>
<protein>
    <submittedName>
        <fullName evidence="5">GntR family transcriptional regulator</fullName>
    </submittedName>
</protein>
<dbReference type="SMART" id="SM00895">
    <property type="entry name" value="FCD"/>
    <property type="match status" value="1"/>
</dbReference>
<comment type="caution">
    <text evidence="5">The sequence shown here is derived from an EMBL/GenBank/DDBJ whole genome shotgun (WGS) entry which is preliminary data.</text>
</comment>
<dbReference type="AlphaFoldDB" id="A0A5B0E300"/>
<evidence type="ECO:0000313" key="6">
    <source>
        <dbReference type="Proteomes" id="UP000324738"/>
    </source>
</evidence>
<keyword evidence="3" id="KW-0804">Transcription</keyword>
<gene>
    <name evidence="5" type="ORF">FPY71_05365</name>
</gene>
<dbReference type="GO" id="GO:0003677">
    <property type="term" value="F:DNA binding"/>
    <property type="evidence" value="ECO:0007669"/>
    <property type="project" value="UniProtKB-KW"/>
</dbReference>
<keyword evidence="2" id="KW-0238">DNA-binding</keyword>
<dbReference type="RefSeq" id="WP_149298296.1">
    <property type="nucleotide sequence ID" value="NZ_VTWH01000001.1"/>
</dbReference>
<keyword evidence="1" id="KW-0805">Transcription regulation</keyword>
<dbReference type="Gene3D" id="1.10.10.10">
    <property type="entry name" value="Winged helix-like DNA-binding domain superfamily/Winged helix DNA-binding domain"/>
    <property type="match status" value="1"/>
</dbReference>
<sequence>MRIKRETVSEQCIQLLRDDIFDRKLLPGDVVTEEALARDMGVSRATVREVLNTLMLEGLLTRNTSTRSLYVTRLGSEKISEIYRARRLLEIGGVAAFALREDSALQPLVEATNKLIVAIEAKDHREIVRHDINCHIAIVGLIDSADLVEFYKGLLAKLQLAMADVTRSHKYDLQALRSDHLKLVELLRRRRINDAKDLVADRITRAEIQMRATAADRTDP</sequence>
<proteinExistence type="predicted"/>
<dbReference type="InterPro" id="IPR008920">
    <property type="entry name" value="TF_FadR/GntR_C"/>
</dbReference>
<reference evidence="5 6" key="1">
    <citation type="submission" date="2019-08" db="EMBL/GenBank/DDBJ databases">
        <title>Aureimonas fodiniaquatilis sp. nov., isolated from a coal mine wastewater.</title>
        <authorList>
            <person name="Kim W."/>
        </authorList>
    </citation>
    <scope>NUCLEOTIDE SEQUENCE [LARGE SCALE GENOMIC DNA]</scope>
    <source>
        <strain evidence="5 6">CAU 1482</strain>
    </source>
</reference>
<keyword evidence="6" id="KW-1185">Reference proteome</keyword>
<dbReference type="InterPro" id="IPR036388">
    <property type="entry name" value="WH-like_DNA-bd_sf"/>
</dbReference>
<dbReference type="PANTHER" id="PTHR43537">
    <property type="entry name" value="TRANSCRIPTIONAL REGULATOR, GNTR FAMILY"/>
    <property type="match status" value="1"/>
</dbReference>
<dbReference type="Pfam" id="PF07729">
    <property type="entry name" value="FCD"/>
    <property type="match status" value="1"/>
</dbReference>
<accession>A0A5B0E300</accession>
<dbReference type="SUPFAM" id="SSF46785">
    <property type="entry name" value="Winged helix' DNA-binding domain"/>
    <property type="match status" value="1"/>
</dbReference>
<evidence type="ECO:0000313" key="5">
    <source>
        <dbReference type="EMBL" id="KAA0972515.1"/>
    </source>
</evidence>
<dbReference type="EMBL" id="VTWH01000001">
    <property type="protein sequence ID" value="KAA0972515.1"/>
    <property type="molecule type" value="Genomic_DNA"/>
</dbReference>
<evidence type="ECO:0000256" key="1">
    <source>
        <dbReference type="ARBA" id="ARBA00023015"/>
    </source>
</evidence>
<evidence type="ECO:0000256" key="2">
    <source>
        <dbReference type="ARBA" id="ARBA00023125"/>
    </source>
</evidence>
<dbReference type="InterPro" id="IPR000524">
    <property type="entry name" value="Tscrpt_reg_HTH_GntR"/>
</dbReference>
<dbReference type="OrthoDB" id="8247358at2"/>
<dbReference type="Gene3D" id="1.20.120.530">
    <property type="entry name" value="GntR ligand-binding domain-like"/>
    <property type="match status" value="1"/>
</dbReference>
<dbReference type="InterPro" id="IPR036390">
    <property type="entry name" value="WH_DNA-bd_sf"/>
</dbReference>
<dbReference type="PROSITE" id="PS50949">
    <property type="entry name" value="HTH_GNTR"/>
    <property type="match status" value="1"/>
</dbReference>
<feature type="domain" description="HTH gntR-type" evidence="4">
    <location>
        <begin position="6"/>
        <end position="74"/>
    </location>
</feature>
<dbReference type="GO" id="GO:0003700">
    <property type="term" value="F:DNA-binding transcription factor activity"/>
    <property type="evidence" value="ECO:0007669"/>
    <property type="project" value="InterPro"/>
</dbReference>
<evidence type="ECO:0000256" key="3">
    <source>
        <dbReference type="ARBA" id="ARBA00023163"/>
    </source>
</evidence>
<organism evidence="5 6">
    <name type="scientific">Aureimonas fodinaquatilis</name>
    <dbReference type="NCBI Taxonomy" id="2565783"/>
    <lineage>
        <taxon>Bacteria</taxon>
        <taxon>Pseudomonadati</taxon>
        <taxon>Pseudomonadota</taxon>
        <taxon>Alphaproteobacteria</taxon>
        <taxon>Hyphomicrobiales</taxon>
        <taxon>Aurantimonadaceae</taxon>
        <taxon>Aureimonas</taxon>
    </lineage>
</organism>
<dbReference type="Pfam" id="PF00392">
    <property type="entry name" value="GntR"/>
    <property type="match status" value="1"/>
</dbReference>
<dbReference type="InterPro" id="IPR011711">
    <property type="entry name" value="GntR_C"/>
</dbReference>